<evidence type="ECO:0000313" key="1">
    <source>
        <dbReference type="EMBL" id="MBO9759716.1"/>
    </source>
</evidence>
<proteinExistence type="predicted"/>
<accession>A0A8I2BPL8</accession>
<dbReference type="EMBL" id="JAGHXW010000028">
    <property type="protein sequence ID" value="MBO9759716.1"/>
    <property type="molecule type" value="Genomic_DNA"/>
</dbReference>
<reference evidence="1" key="1">
    <citation type="submission" date="2021-03" db="EMBL/GenBank/DDBJ databases">
        <title>Molecular characterization of Xanthomonas species pathogenic on Araceae and the development of a triplex TaqMan assay for detection of X. phaseoli pv. dieffenbachiae.</title>
        <authorList>
            <person name="Van Der Wolf J."/>
            <person name="Krijger M."/>
            <person name="Mendes O."/>
            <person name="Brankovics B."/>
            <person name="Bonants P."/>
            <person name="Meekes E."/>
        </authorList>
    </citation>
    <scope>NUCLEOTIDE SEQUENCE</scope>
    <source>
        <strain evidence="1">NBC1264</strain>
    </source>
</reference>
<dbReference type="Proteomes" id="UP000668572">
    <property type="component" value="Unassembled WGS sequence"/>
</dbReference>
<dbReference type="RefSeq" id="WP_150117885.1">
    <property type="nucleotide sequence ID" value="NZ_JAGHXV010000012.1"/>
</dbReference>
<organism evidence="1 2">
    <name type="scientific">Xanthomonas manihotis</name>
    <dbReference type="NCBI Taxonomy" id="43353"/>
    <lineage>
        <taxon>Bacteria</taxon>
        <taxon>Pseudomonadati</taxon>
        <taxon>Pseudomonadota</taxon>
        <taxon>Gammaproteobacteria</taxon>
        <taxon>Lysobacterales</taxon>
        <taxon>Lysobacteraceae</taxon>
        <taxon>Xanthomonas</taxon>
    </lineage>
</organism>
<evidence type="ECO:0000313" key="2">
    <source>
        <dbReference type="Proteomes" id="UP000668572"/>
    </source>
</evidence>
<dbReference type="AlphaFoldDB" id="A0A8I2BPL8"/>
<sequence length="108" mass="12634">MKRKKALRTIWFACYVNAIKTQSPEDSSSIADRAVSTYLEREKEGFRAALEPSLKRRHEPSRKPWEPADYDKIRHLVPDGVDPDEYNNFIDACIASRMRARASQLRFY</sequence>
<comment type="caution">
    <text evidence="1">The sequence shown here is derived from an EMBL/GenBank/DDBJ whole genome shotgun (WGS) entry which is preliminary data.</text>
</comment>
<protein>
    <submittedName>
        <fullName evidence="1">Uncharacterized protein</fullName>
    </submittedName>
</protein>
<name>A0A8I2BPL8_XANMN</name>
<gene>
    <name evidence="1" type="ORF">J7405_09170</name>
</gene>